<dbReference type="Pfam" id="PF01031">
    <property type="entry name" value="Dynamin_M"/>
    <property type="match status" value="4"/>
</dbReference>
<dbReference type="InterPro" id="IPR000375">
    <property type="entry name" value="Dynamin_stalk"/>
</dbReference>
<dbReference type="SMART" id="SM00053">
    <property type="entry name" value="DYNc"/>
    <property type="match status" value="2"/>
</dbReference>
<dbReference type="InterPro" id="IPR022812">
    <property type="entry name" value="Dynamin"/>
</dbReference>
<dbReference type="EMBL" id="DAKRPA010000269">
    <property type="protein sequence ID" value="DAZ94107.1"/>
    <property type="molecule type" value="Genomic_DNA"/>
</dbReference>
<proteinExistence type="predicted"/>
<feature type="domain" description="GED" evidence="3">
    <location>
        <begin position="628"/>
        <end position="717"/>
    </location>
</feature>
<dbReference type="GO" id="GO:0016020">
    <property type="term" value="C:membrane"/>
    <property type="evidence" value="ECO:0007669"/>
    <property type="project" value="TreeGrafter"/>
</dbReference>
<feature type="domain" description="GED" evidence="3">
    <location>
        <begin position="1333"/>
        <end position="1418"/>
    </location>
</feature>
<dbReference type="PANTHER" id="PTHR11566:SF21">
    <property type="entry name" value="DYNAMIN RELATED PROTEIN 1, ISOFORM A"/>
    <property type="match status" value="1"/>
</dbReference>
<dbReference type="GO" id="GO:0005874">
    <property type="term" value="C:microtubule"/>
    <property type="evidence" value="ECO:0007669"/>
    <property type="project" value="TreeGrafter"/>
</dbReference>
<dbReference type="PROSITE" id="PS51718">
    <property type="entry name" value="G_DYNAMIN_2"/>
    <property type="match status" value="2"/>
</dbReference>
<dbReference type="PRINTS" id="PR00195">
    <property type="entry name" value="DYNAMIN"/>
</dbReference>
<evidence type="ECO:0000259" key="3">
    <source>
        <dbReference type="PROSITE" id="PS51388"/>
    </source>
</evidence>
<feature type="domain" description="Dynamin-type G" evidence="4">
    <location>
        <begin position="740"/>
        <end position="1026"/>
    </location>
</feature>
<dbReference type="InterPro" id="IPR030381">
    <property type="entry name" value="G_DYNAMIN_dom"/>
</dbReference>
<feature type="domain" description="Dynamin-type G" evidence="4">
    <location>
        <begin position="41"/>
        <end position="324"/>
    </location>
</feature>
<keyword evidence="1" id="KW-0547">Nucleotide-binding</keyword>
<accession>A0AAV2YLB6</accession>
<dbReference type="InterPro" id="IPR027417">
    <property type="entry name" value="P-loop_NTPase"/>
</dbReference>
<dbReference type="GO" id="GO:0005525">
    <property type="term" value="F:GTP binding"/>
    <property type="evidence" value="ECO:0007669"/>
    <property type="project" value="InterPro"/>
</dbReference>
<evidence type="ECO:0000256" key="2">
    <source>
        <dbReference type="ARBA" id="ARBA00023134"/>
    </source>
</evidence>
<organism evidence="5 6">
    <name type="scientific">Lagenidium giganteum</name>
    <dbReference type="NCBI Taxonomy" id="4803"/>
    <lineage>
        <taxon>Eukaryota</taxon>
        <taxon>Sar</taxon>
        <taxon>Stramenopiles</taxon>
        <taxon>Oomycota</taxon>
        <taxon>Peronosporomycetes</taxon>
        <taxon>Pythiales</taxon>
        <taxon>Pythiaceae</taxon>
    </lineage>
</organism>
<dbReference type="Gene3D" id="3.40.50.300">
    <property type="entry name" value="P-loop containing nucleotide triphosphate hydrolases"/>
    <property type="match status" value="2"/>
</dbReference>
<dbReference type="Pfam" id="PF02212">
    <property type="entry name" value="GED"/>
    <property type="match status" value="2"/>
</dbReference>
<comment type="caution">
    <text evidence="5">The sequence shown here is derived from an EMBL/GenBank/DDBJ whole genome shotgun (WGS) entry which is preliminary data.</text>
</comment>
<evidence type="ECO:0000313" key="5">
    <source>
        <dbReference type="EMBL" id="DAZ94107.1"/>
    </source>
</evidence>
<keyword evidence="6" id="KW-1185">Reference proteome</keyword>
<dbReference type="Proteomes" id="UP001146120">
    <property type="component" value="Unassembled WGS sequence"/>
</dbReference>
<dbReference type="PROSITE" id="PS51388">
    <property type="entry name" value="GED"/>
    <property type="match status" value="2"/>
</dbReference>
<dbReference type="CDD" id="cd08771">
    <property type="entry name" value="DLP_1"/>
    <property type="match status" value="2"/>
</dbReference>
<dbReference type="Pfam" id="PF00350">
    <property type="entry name" value="Dynamin_N"/>
    <property type="match status" value="2"/>
</dbReference>
<sequence length="1418" mass="161147">MTKPKLKDHAHQSALTSTLDTEAQSQRALIDQLREIGLGRFIELPRIAVVGDTSTGKSSLLSALSSITFPSAREITTRCPTQLVLSRSSTFCGSVRLHRFNTGTKPSKKDKLERELAIDCIEQVPEIIERITKLLVAEGQLISDDKILIQISGPGLPDLTLTDLPGLVRNVGDHEDSGMIGQVRDMVLRYMKEERTVILAVVPADVDVHNTEILRLALEADPSGDRTIAVVTKMDRVQPGDEPSVLNLVLNKVQHVKYGYHAVRCRSQKDVDNGVTIEEARQSEEAFMNKHDFWNRLPVNMRGVRMLCIKLVDILHRIISRSMPEVLQQITERLELTETELKRLGTPPASALERRLVLGKAVDRLTDMTSHAIRGNYDQLSMLQSDGVNLHLRAMLWEHELAFKKKIEATADIYDRDSGVEVDEDVLVNCSGNWKRAIVKAVDGDKIQCEEFKEWYEKSSWKPQDRSKLKLRIRRNRGDELAIFPSYLVFTNLIQNVVMTWQEPTMELITKVEAQLEVVVNHIIEHLGMSKRMTSTFKSTAADVLTELTDHAVDELERLIEEERRPYTQQDELFEKLNRLRRESQPITSLLPALHDYANHYHNQRIYDDEALVKVLGQSMLLSEDQHALEMEMTLKAYVAVAIPRFVDKVPMRLQGLLLAPFVHHLKERLHSLTSDELQDLFHESQEVSTHRKHLEDKAHVFKRARTAIRASALTSTLDAEAQAQRVLIDQLRQIGLGRFIELPRIAVVGDTSTGKSSLLSALSSITFPSAREITTRCPTQLVLSRSDVFRGSVRLHRFNIQAKPGTTPKQDQLELEQAIDSIEQVPEIIERITKLLVAEGQLISDDKILIQISGPGLPDLTLTDLPGLVRNVGDHEDSGMIGQVRDMVLRYMKEERTVILAVVPADVDVHNTEILRLALEADPSGDRTIAVVTKMDRVQPGDEPSVLNLVLNKVQHVKYGYHAVRCRSQKDVDNGVTIEEARQSEEAFMNKHDFWNRLPVNMRGVRMLCIKLVDILHRIISRSMPEVLQQITENLELAEAELKRLGAPPASGLERRLMLGKTVNQVTELMSHAIRGNYDQLAVLKTKGVNLHLRAVLWEYELAFKTNVEASADIHERDSDIEVGEDVLVDRLGEWEAAVVKKVSGESIQCEGSEEWLDNEKWMPAERSKLKLRIRRNRGDELAIFPSYLVFTNLIQHVVKTWQEPTMELTTKVAAQLKAVVDRIIEHFGMNKRITNKFKNTAAEVLAELTDKVVAELERLIQEERRPYTQQDELFDKLNRLRIESQENVIRENLIPALHNYASHFQAKGVFDDNTVVSALGQSMLSGEEQHALEMELTLKAYLAVAIPRFVDKVPMRLQGLLLEPFVHEFKERLLSLTNEELQHLFHESNEIVTHRQELEEKVRVLKSARTTIRLVA</sequence>
<keyword evidence="2" id="KW-0342">GTP-binding</keyword>
<dbReference type="Gene3D" id="1.20.120.1240">
    <property type="entry name" value="Dynamin, middle domain"/>
    <property type="match status" value="2"/>
</dbReference>
<reference evidence="5" key="2">
    <citation type="journal article" date="2023" name="Microbiol Resour">
        <title>Decontamination and Annotation of the Draft Genome Sequence of the Oomycete Lagenidium giganteum ARSEF 373.</title>
        <authorList>
            <person name="Morgan W.R."/>
            <person name="Tartar A."/>
        </authorList>
    </citation>
    <scope>NUCLEOTIDE SEQUENCE</scope>
    <source>
        <strain evidence="5">ARSEF 373</strain>
    </source>
</reference>
<evidence type="ECO:0000256" key="1">
    <source>
        <dbReference type="ARBA" id="ARBA00022741"/>
    </source>
</evidence>
<reference evidence="5" key="1">
    <citation type="submission" date="2022-11" db="EMBL/GenBank/DDBJ databases">
        <authorList>
            <person name="Morgan W.R."/>
            <person name="Tartar A."/>
        </authorList>
    </citation>
    <scope>NUCLEOTIDE SEQUENCE</scope>
    <source>
        <strain evidence="5">ARSEF 373</strain>
    </source>
</reference>
<evidence type="ECO:0000313" key="6">
    <source>
        <dbReference type="Proteomes" id="UP001146120"/>
    </source>
</evidence>
<gene>
    <name evidence="5" type="ORF">N0F65_007941</name>
</gene>
<dbReference type="GO" id="GO:0008017">
    <property type="term" value="F:microtubule binding"/>
    <property type="evidence" value="ECO:0007669"/>
    <property type="project" value="TreeGrafter"/>
</dbReference>
<dbReference type="SUPFAM" id="SSF52540">
    <property type="entry name" value="P-loop containing nucleoside triphosphate hydrolases"/>
    <property type="match status" value="2"/>
</dbReference>
<dbReference type="InterPro" id="IPR020850">
    <property type="entry name" value="GED_dom"/>
</dbReference>
<name>A0AAV2YLB6_9STRA</name>
<dbReference type="InterPro" id="IPR003130">
    <property type="entry name" value="GED"/>
</dbReference>
<dbReference type="GO" id="GO:0005737">
    <property type="term" value="C:cytoplasm"/>
    <property type="evidence" value="ECO:0007669"/>
    <property type="project" value="TreeGrafter"/>
</dbReference>
<dbReference type="InterPro" id="IPR001401">
    <property type="entry name" value="Dynamin_GTPase"/>
</dbReference>
<dbReference type="PANTHER" id="PTHR11566">
    <property type="entry name" value="DYNAMIN"/>
    <property type="match status" value="1"/>
</dbReference>
<protein>
    <submittedName>
        <fullName evidence="5">Uncharacterized protein</fullName>
    </submittedName>
</protein>
<dbReference type="InterPro" id="IPR045063">
    <property type="entry name" value="Dynamin_N"/>
</dbReference>
<evidence type="ECO:0000259" key="4">
    <source>
        <dbReference type="PROSITE" id="PS51718"/>
    </source>
</evidence>
<dbReference type="GO" id="GO:0003924">
    <property type="term" value="F:GTPase activity"/>
    <property type="evidence" value="ECO:0007669"/>
    <property type="project" value="InterPro"/>
</dbReference>